<accession>Q22CH7</accession>
<dbReference type="GO" id="GO:0008569">
    <property type="term" value="F:minus-end-directed microtubule motor activity"/>
    <property type="evidence" value="ECO:0007669"/>
    <property type="project" value="TreeGrafter"/>
</dbReference>
<feature type="region of interest" description="Disordered" evidence="2">
    <location>
        <begin position="4978"/>
        <end position="5045"/>
    </location>
</feature>
<dbReference type="Gene3D" id="3.40.50.300">
    <property type="entry name" value="P-loop containing nucleotide triphosphate hydrolases"/>
    <property type="match status" value="3"/>
</dbReference>
<keyword evidence="1" id="KW-0175">Coiled coil</keyword>
<feature type="coiled-coil region" evidence="1">
    <location>
        <begin position="1178"/>
        <end position="1212"/>
    </location>
</feature>
<dbReference type="STRING" id="312017.Q22CH7"/>
<feature type="coiled-coil region" evidence="1">
    <location>
        <begin position="3902"/>
        <end position="3932"/>
    </location>
</feature>
<feature type="region of interest" description="Disordered" evidence="2">
    <location>
        <begin position="3150"/>
        <end position="3177"/>
    </location>
</feature>
<dbReference type="InParanoid" id="Q22CH7"/>
<feature type="compositionally biased region" description="Basic and acidic residues" evidence="2">
    <location>
        <begin position="3223"/>
        <end position="3234"/>
    </location>
</feature>
<feature type="compositionally biased region" description="Basic and acidic residues" evidence="2">
    <location>
        <begin position="5034"/>
        <end position="5045"/>
    </location>
</feature>
<feature type="region of interest" description="Disordered" evidence="2">
    <location>
        <begin position="3214"/>
        <end position="3245"/>
    </location>
</feature>
<dbReference type="KEGG" id="tet:TTHERM_01043320"/>
<dbReference type="InterPro" id="IPR035699">
    <property type="entry name" value="AAA_6"/>
</dbReference>
<dbReference type="InterPro" id="IPR026983">
    <property type="entry name" value="DHC"/>
</dbReference>
<dbReference type="GO" id="GO:0097729">
    <property type="term" value="C:9+2 motile cilium"/>
    <property type="evidence" value="ECO:0007669"/>
    <property type="project" value="TreeGrafter"/>
</dbReference>
<feature type="coiled-coil region" evidence="1">
    <location>
        <begin position="4783"/>
        <end position="4810"/>
    </location>
</feature>
<evidence type="ECO:0000259" key="3">
    <source>
        <dbReference type="Pfam" id="PF12774"/>
    </source>
</evidence>
<organism evidence="4 5">
    <name type="scientific">Tetrahymena thermophila (strain SB210)</name>
    <dbReference type="NCBI Taxonomy" id="312017"/>
    <lineage>
        <taxon>Eukaryota</taxon>
        <taxon>Sar</taxon>
        <taxon>Alveolata</taxon>
        <taxon>Ciliophora</taxon>
        <taxon>Intramacronucleata</taxon>
        <taxon>Oligohymenophorea</taxon>
        <taxon>Hymenostomatida</taxon>
        <taxon>Tetrahymenina</taxon>
        <taxon>Tetrahymenidae</taxon>
        <taxon>Tetrahymena</taxon>
    </lineage>
</organism>
<dbReference type="RefSeq" id="XP_001030678.2">
    <property type="nucleotide sequence ID" value="XM_001030678.2"/>
</dbReference>
<evidence type="ECO:0000313" key="4">
    <source>
        <dbReference type="EMBL" id="EAR83015.2"/>
    </source>
</evidence>
<dbReference type="Proteomes" id="UP000009168">
    <property type="component" value="Unassembled WGS sequence"/>
</dbReference>
<feature type="region of interest" description="Disordered" evidence="2">
    <location>
        <begin position="1792"/>
        <end position="1812"/>
    </location>
</feature>
<feature type="coiled-coil region" evidence="1">
    <location>
        <begin position="4112"/>
        <end position="4146"/>
    </location>
</feature>
<dbReference type="EMBL" id="GG662496">
    <property type="protein sequence ID" value="EAR83015.2"/>
    <property type="molecule type" value="Genomic_DNA"/>
</dbReference>
<gene>
    <name evidence="4" type="ORF">TTHERM_01043320</name>
</gene>
<reference evidence="5" key="1">
    <citation type="journal article" date="2006" name="PLoS Biol.">
        <title>Macronuclear genome sequence of the ciliate Tetrahymena thermophila, a model eukaryote.</title>
        <authorList>
            <person name="Eisen J.A."/>
            <person name="Coyne R.S."/>
            <person name="Wu M."/>
            <person name="Wu D."/>
            <person name="Thiagarajan M."/>
            <person name="Wortman J.R."/>
            <person name="Badger J.H."/>
            <person name="Ren Q."/>
            <person name="Amedeo P."/>
            <person name="Jones K.M."/>
            <person name="Tallon L.J."/>
            <person name="Delcher A.L."/>
            <person name="Salzberg S.L."/>
            <person name="Silva J.C."/>
            <person name="Haas B.J."/>
            <person name="Majoros W.H."/>
            <person name="Farzad M."/>
            <person name="Carlton J.M."/>
            <person name="Smith R.K. Jr."/>
            <person name="Garg J."/>
            <person name="Pearlman R.E."/>
            <person name="Karrer K.M."/>
            <person name="Sun L."/>
            <person name="Manning G."/>
            <person name="Elde N.C."/>
            <person name="Turkewitz A.P."/>
            <person name="Asai D.J."/>
            <person name="Wilkes D.E."/>
            <person name="Wang Y."/>
            <person name="Cai H."/>
            <person name="Collins K."/>
            <person name="Stewart B.A."/>
            <person name="Lee S.R."/>
            <person name="Wilamowska K."/>
            <person name="Weinberg Z."/>
            <person name="Ruzzo W.L."/>
            <person name="Wloga D."/>
            <person name="Gaertig J."/>
            <person name="Frankel J."/>
            <person name="Tsao C.-C."/>
            <person name="Gorovsky M.A."/>
            <person name="Keeling P.J."/>
            <person name="Waller R.F."/>
            <person name="Patron N.J."/>
            <person name="Cherry J.M."/>
            <person name="Stover N.A."/>
            <person name="Krieger C.J."/>
            <person name="del Toro C."/>
            <person name="Ryder H.F."/>
            <person name="Williamson S.C."/>
            <person name="Barbeau R.A."/>
            <person name="Hamilton E.P."/>
            <person name="Orias E."/>
        </authorList>
    </citation>
    <scope>NUCLEOTIDE SEQUENCE [LARGE SCALE GENOMIC DNA]</scope>
    <source>
        <strain evidence="5">SB210</strain>
    </source>
</reference>
<dbReference type="InterPro" id="IPR027417">
    <property type="entry name" value="P-loop_NTPase"/>
</dbReference>
<dbReference type="GeneID" id="7844694"/>
<evidence type="ECO:0000256" key="1">
    <source>
        <dbReference type="SAM" id="Coils"/>
    </source>
</evidence>
<dbReference type="OrthoDB" id="328041at2759"/>
<feature type="compositionally biased region" description="Low complexity" evidence="2">
    <location>
        <begin position="4998"/>
        <end position="5033"/>
    </location>
</feature>
<feature type="region of interest" description="Disordered" evidence="2">
    <location>
        <begin position="445"/>
        <end position="466"/>
    </location>
</feature>
<feature type="compositionally biased region" description="Polar residues" evidence="2">
    <location>
        <begin position="3159"/>
        <end position="3172"/>
    </location>
</feature>
<protein>
    <recommendedName>
        <fullName evidence="3">Dynein heavy chain hydrolytic ATP-binding dynein motor region domain-containing protein</fullName>
    </recommendedName>
</protein>
<feature type="compositionally biased region" description="Low complexity" evidence="2">
    <location>
        <begin position="3235"/>
        <end position="3245"/>
    </location>
</feature>
<sequence>MDDKTFQQLSPSQSQIWSLPSQAVSMIEDFVSDLNAIRKKVQIGEAQVLKRRVPGKKNLGISLDKSKMLKTLMSFKDSPDTTNQDMIDELQYSNSPDIRPNIKQFTNEIDKQLSKNKNMSSPDIQKALNQSLIKEKKSFNLNSPSNSSSFYKNSSPMGANMSNCSFLNYSNLSLKQTTSNQKKSTFKRNQILQPIKISKKLIQFTEENGELIKIKIENLKNYKSQPLHVFDEQGFEKDEIEEKLLEGLIIDGFSRWKEKNGEISWKACQILSYNHEKKLYKIQWLENEQVKEVTRLNLIVDTESLSESQQREEKAYSRRQQQLFNESLDNLVQSSSKNIDILMRKQILQNIIKKTFDILGEESKNEYIDITIYRIVEQYKFNVIRFQIAIGTVASLNEYYMKYIPTCYYKNVRQKRLELVLDQTLEYISQPSRAKLYQNSKSRFSNYTSDSSSVSSPSPRSSLGFSQQISVISQKSWRSRVISNSSTPKKNSDDGFYFTEDQDAVKEEFNEENEESEIRSRQNSNLSAINLLRVSTINKVKHNPETRFQDLRAYMHKNLLGTSQVQLLQDINGVYPVIISLIDYIQNLQHFRIYCPFKTVLNQQYSDHNQLFNYLEENFLKEINKIENLIYKTEKTIDYLKRDLELIAKQRIQKMLGSREIPPFDQIIKQFLENLHKFCNNVLKSNLNITINESFTDILEMWDSYFLTIPLPHTTPRLFNKLPYLIRHRKQQIILKTSIPSPLSAIELVHEDNIEEKDYNAFKFDCTIIFDIYCEIIQRAIQRENMDSFLFQGNPNLDPTPICKFQLKLSKYRKNPPIRYMFHYFMRCRDKLQSSYELLTNPHEKCIIGDKTRPWRPRYKSEDQYQNQLQYVMYDILRLNNKDTLFYQDYLDKCKNKEVSYKRLGWFDTKHMRINIDPTLEHMEEKLNKILQSPINKFKSLQKINGFLHNEGIECVDEILSNNELFNSHFNEFLTWNYYTIYSILIVFNQFDFYLFEKDYFDELLEIFDNTSQVQFMEQERKKLLWDKDFILRRLPNVFKVGFFEIDTLEIKQIIVKKIDQNIKKAEQAITEKFCFLLNKTNEAFKEMSSILSDDPNTIEKYIDLMTFLSQKDLMKKWQIWQQNLKTINLLYNIMEDNYIKINLKENTSEDLQNEILATYLESQNWLRNLIILFQQANEKLNQRKSHFQSKLDELKQVLLQKFENAKELVAQFKTLNNLKSCEMILRKCKEIEDILKQIVNEGEQINKKELILNYPLSDFKIFSTFLSQFEGSLQFWEFAEKWFRQSEGWLCFPFERLLNAQNGNAQEQLRLEILDSCREGSSLMLKLEKQIEAYKDQQEEQEEDEEYQKMFLDNIQTIQREIDDLNLYLPIIMMLLNKSFKESYWTQLLNEIYGKESKVKPHELTIEILKRDNILRYKKFIYILFNKSQQEQKLYEEIEKVEYLIMECMPKTQTAKNAEYPMHYYGNISHLKVKLDELNFSIIYLISQFDSNEKLKFIQKYVEELKSMFENMIQIQEQLMVYSPFFGILTDFLPDTKYIRTKLRNMNLKIKEEFKKKALQSKNFVQKVIDPKELIKLSQLKKETDHLLDSTMQLKKEVENFIKTVRISHPRFYQLSDTDIFKMMSANFNIVELKQYIIECFSGVKDVFFDIKDENYFVVEYITNYYNEFIYPLEQIKVSRIPKLQGGALCCNSNKGQLPITLIVKQIEECLQNRIKKNIFQNILGVSSCNYDYQNIWKLYQNKQVYFQTLLVSIDVSFYFDLSIILHHQSYDQEQQQEKLENQYKQNEIKQENAQRQSIQKQEVSARSSYRQSKLTRPSVLVPQGFNFKRDSKYMNIQFSKLSIDNKLSLFLKHMQEEQQKFLDFIKLKSRAFSSKSNMQLVNQIILQSISQREIIQYLQKEKISDINCFEYLALPKFTLNCKLLQQQQEEFKSILESEFNIVCESFEKVYENQNLPQISSKSPFFNNLKSNKNSTISMICMNYQIDYGYELTPEIKYFILCQSTQRLYCQIMSCISMFKGCLFVSNEQGMCKISTINSLSIILAKPFLQKNYISDTDPETITRQYAGAAQGGFWVHIQNLDSTDSNAISQIASIYNLIKTAMIEQKQTLELQNYTIQLNPDFALFASYQSKQFFNQTRTDYLKYTQIPQTFLDQFRVVDYASIDLSFVSQCYLTLIGITEIQQFQMQFNYFISALCQNFFVNFGKNVSQSKEKNELYSVLLSKNSFINIYQICIEFQRQRLEVDDFIQPVDALQASILQYLKNLLDDQQVEMLNFLWESFFPTQQKSMSSQFIIDNPNNIDFFREYFQINKLELHEEFIQRANGLLNFVNQKKNIILAGKSGFGKHTLVKVSAFVYSRMNEKDFLVNYIPVESLDSQFLIGSFNQDQQYEEGFLNKLFDTVNYDYENLIEEKKNILLSNEEICCQFSKKKIIDNQTNKLLTIPKKQRIVQKGDWFVFDCGQTIYSEKIKLSEVLLDSIDDNMLYLPSGMTKKIDSENLNFFFFENLSNISPRTISNYSLFILNQEVFSIQEEFQSWLNKKCQIQPKVEAYIPYIQCVFSNLVLKCLEWLDENRQKNDLFVYFTSIKQCFFNFLNIFEILLNEIRKRDISLGLFNYSELSVKERKMTPDPILLRKVSKSQDEQNLFQVITCSAFNKITNERTMFQIESIYTMSILYGLCNCLNDNGKNQFCEYLSIVIQEYCCKDFKRQFNNVGFAFDLMTKIVGAEKEDNIFNYFNYCYSQMDLKWIEWSNIQLLDNIDEVSNDFSQNVLNPRELVRLNPMALEIEEIANYIDNKQDYKMTQFYNFTYFETPSSKIQNYFIDLSLAYNKKMLFCSQRGQGKTTLIKKFINRLYKKNTNSVFDFSTSSPIFNIAKFQSMMEQKLRPKFLQLNPQQHQSLQTNGLKQISQIKNYIFIDDLNFGQTMKENNDILLQIKSLIRFKGWYNYSTKTFKRFKQFSLLSALSIDTNNLVNLLDQSVCQVPQKIIQRSLILYLNSLNEQDVTTIFSKQIDSLFNTEINLTKNDQVMIECWNKFSLLIFKNQDLLKKLRKTYHSNIGLQEGLSIIKYFNNFEFMHNGEVNLGDFLKGFIFLFNSFFCDSFASNTLAITSKIDFSQIQQKNFSFITDSTIDDIEEGKQPTLFELSDLVTDSDDSDSSYQVDNQDQRQANNSQLNQKDQQDINIQIDQIQDSNVAQQVSLQNINFRKKSNLLNNPTNPISLKSETDAIKERSRENSLNNSINSRNNIQSSLNINNNPALESIIFTVEKNNSLKLIEEKENQNVKESKDPYFKLKRNYNKIPDYLISQLLIKILQKYFSQEQIEKCIKERNQIRFVCRKLFESYNSDGSKKKEQFEKADKQIEIQKQKQNEKSQAIQRKSIFAWQQNQGNADPASRTSVMNFVSMQRNSSQFQMRSSFGNSQFYIPDSMLQIDKKTLQQLTEQSLSSESSLEMEGDNFVLINKDNTNKLKNIYIAQLADFYYNQFNVSDNQNQTSNTLITQSETTITSSLLSITSITTDYFFDLMTKINYFLELPEANIIFESQLTQQQTQFFIQYACNLVEYFKTSIQISEIPLKSDDLQKQVQEKLSSIFSNAIKSMLQQEGKKSIVIIELPYQIQANNLAQDENNIQSKLAQYILSYLVIILKSSEFYCLFDRKVIAEMHQIVKKRLVFSIENFTHSQISALILNEMKMNLKIVLVNYQQGSKIFLPFYETYQGLYNGFVRIQFPKNLNLKEKDNSAYLYQSLVEYYNFKKLLKSNQPQKNQRDSLANNEKQSSQILINGQEIKQGTSNEQMEAGELLSAETQQECQRFLELNSFMQKYQITKNQGLQFSSSNQNLQCMIFLLMNGFERILSANEQQICQSGMYKDINDLAQRNEQQINQHSQILGVTISQIQKQYQLINEQKEKDKLNLQENKNALAQKQKEKTQLSSEYSVLYETLECKALKLTIKNCINYLQPIQPPQYKKDIEVLIHKKSQSYLYILALFLDVEFYPAKYLEEEPKVISAHNLLDLKSKVLNSKELPYLLDKIQDFIKKDNENQQKEFLFNVFEKYDHEKTDVVQEVIQQRNLAQNSNSAHKQMYNDYSLTLLYLIVLINSIHEQLHLETQYKPKMQQLREKIQQNQYKLNSLSEEIRQTERQVNQALDFEKVKMKELNQAIEEENSFNEQVNKIKAFLTTVRTRVLKSYLITQNYLDTDQSVKNKQILGIVNYLVFISQYPSSLRIKCLDYLYYNDWIIFQFLSKYLTTTLRGNLFYSKCYSTKVHMSNFLITQLALLETFIYESQYLPSVVVLDNSQVVLNYLDSIKGVTIQKEYYTTDTNKSDEMSSIINAVQQGYILTIVDPNQNLIDSIKPLIQQKFFQCFEKAAQQHFSPKEQKESDLLMSQIKNQQKMKKITLNFNNQELEVHPNFQIIIILTDKNSVLDSQICDQMVCLNCCLEGENEWIQHLKDTFLNNFEYETKLALIQSHQNKVLDRQKSIENSYSSIKQILQRFKISSEETLQEVLSINLQQYMFTLSQIFSRTNPEEVNNITFYKHLKFETKSYNLNKQKQEKMKIPWNAFRSQTKNLSNLSLATVNSSPIIDYENLFKNIFVRKNQIQLQNINNYAYLIGGLEQLSYEYNEISGFLFLIKQVLDKFNPQIGVYYGFSDFNFMNLVELSIQFTQRLSPELKPRSSFSNFFKNISFFMLQSINQVLRDDHKTAMQLQLGLIINQIQNKAPQMKWEMILRDSLYENDEEELYIRSTDLSKWFDFLDLQKSIFKISSLNLYKQEQNYKDLSLNNLKYLNTKKQVQKKQNNYQKQQKQKKQLLQCSQKILQLKQEQISIFSPFLQAANLFKQDDEQNSLHKLSINIGESQRLSQQNELVSNLLLLQNSDQQIDNKQITSIMQDLSNPEIDKQGQTEQSGYKNIVSISKIDDDSNKQIENESNESIDQIIQNEGNKISSSQEIKESTFQEIQEGNSLKEIIEDVDQEAKKTIQEVKKSKVIQETEEQSDQTPVSSRRASQSFSESSSSSSSNLNQSSNSSSSNSSSESNLSEKDEVDDKPIVQRNQSLETSKSKSPQNKDQQQLVRLSISKQNQLGVERKSIFSSSINNHSMAQQKNQVQATKIIKVAKPIQNEEQIQQNMFERTVDFCIFNLGGLINIETKIFYAQDNKLKKSNNSSFHLHEDQKIALFDKVFSSFLKLQLNKSNTHLKSSIYIDQRDFKNITPHSKFKICKGSEEFQERKPLNRVVSVLQKRIHENQQLTQEQKETILPIKMVNCLVNLSNIFQQETKLVATLNKLLSDQKQLAYEFVSRQNSTIKTYNKLFKIPRLNEFNLLNPVDTLLLIKCLKPHELESYAKDFFFQVFLDKFQLAYQKNYEHILKLQIGQHNPFIIISDHKNNKSFYNELANLKLRARKNSQRSNIFPLHRMILCNFQFKSQIQEMQVYLSKGAWVYIENIQYLNSQNILLLTRTIMEAKEKAQKATDTNQFLKIFIEIKSDFDRYEQFSFSNKNYSKEIIYLMNQSYKIYLNQDSTIQESMSSLFADQILRFISVMEDLTYTNQAKINVLGGTFLDPLRTSQLLKTQFDNPSNNSLLQEINKTIHFQTKELILKKQKEVHSSINIHSLILPSKDYTNQQLIKILNQGQLKNKYNLFFMFSCLSQRQNILQYQRKYYQPETINSIDSNQIQDTVEDMIRLVQSFPQNPYIFFSKYLNLLFNKNGSQITTDYGQAIQSLLNSFVNSQYEKQLKYSFDGIEYLMHSTEIEEEQKICKEEQLCIQINSIPSEDVDQIIGISQNNIIQMKHNQSEKLLQFFNKYENQNSRQVCSINKSSKLLFKQLTKLQNLNPQQKKLNSFENMINFEQNLIKDTHNQDEDILNLICQLRKMIQDRVVDEKSILQEILQKRESHILSHSNSLNLRNQQNPIRRGGIQYYEFNNKQSLKKKQENKEQNRQSIIEQFTQDLQNEQQDDGKKTVFSRIKDYLPHTILRKQQKEKNNYTQKDALKMFKNMHNEKKQKKNLEIQVVLKDQNQRQLQDQITQLANTNHIQYLFFQNEVFIMNDIISQILKDFSLIEGYLAKQIDLAPLNQEKALSIINQIKQNKTPYQWIKLGFLTFNLSLKSYFKKLIIKSDHLLQVIKEREYQLFPSIPFYQTFDPYGLLLNVLFQYSRQNKIPMSHLKIKASLIKTPPTLRQDFKEGIIASGIFIQNGDINLDNNYLINENQYQYQSQIPYLQFKIALRSKPEMLQNLDPYIAIEFVDQVHDDIELKYVQQCLHPHQVDYNSLLKQYSVKEEQTGNTKRESSQVKMAQNNEFKKNVVQNSIQFQDGLLHFVKIPVINPLSKELQKEINLKFFFFFKSYMSEEHWIKKSTEIYFAKQC</sequence>
<dbReference type="GO" id="GO:0005524">
    <property type="term" value="F:ATP binding"/>
    <property type="evidence" value="ECO:0007669"/>
    <property type="project" value="InterPro"/>
</dbReference>
<evidence type="ECO:0000256" key="2">
    <source>
        <dbReference type="SAM" id="MobiDB-lite"/>
    </source>
</evidence>
<dbReference type="eggNOG" id="KOG3595">
    <property type="taxonomic scope" value="Eukaryota"/>
</dbReference>
<dbReference type="HOGENOM" id="CLU_222920_0_0_1"/>
<feature type="domain" description="Dynein heavy chain hydrolytic ATP-binding dynein motor region" evidence="3">
    <location>
        <begin position="1989"/>
        <end position="2347"/>
    </location>
</feature>
<feature type="compositionally biased region" description="Polar residues" evidence="2">
    <location>
        <begin position="1795"/>
        <end position="1812"/>
    </location>
</feature>
<keyword evidence="5" id="KW-1185">Reference proteome</keyword>
<dbReference type="GO" id="GO:0051959">
    <property type="term" value="F:dynein light intermediate chain binding"/>
    <property type="evidence" value="ECO:0007669"/>
    <property type="project" value="InterPro"/>
</dbReference>
<dbReference type="PANTHER" id="PTHR10676">
    <property type="entry name" value="DYNEIN HEAVY CHAIN FAMILY PROTEIN"/>
    <property type="match status" value="1"/>
</dbReference>
<dbReference type="GO" id="GO:0045505">
    <property type="term" value="F:dynein intermediate chain binding"/>
    <property type="evidence" value="ECO:0007669"/>
    <property type="project" value="InterPro"/>
</dbReference>
<name>Q22CH7_TETTS</name>
<dbReference type="SUPFAM" id="SSF52540">
    <property type="entry name" value="P-loop containing nucleoside triphosphate hydrolases"/>
    <property type="match status" value="1"/>
</dbReference>
<proteinExistence type="predicted"/>
<dbReference type="GO" id="GO:0060294">
    <property type="term" value="P:cilium movement involved in cell motility"/>
    <property type="evidence" value="ECO:0007669"/>
    <property type="project" value="TreeGrafter"/>
</dbReference>
<dbReference type="GO" id="GO:0030286">
    <property type="term" value="C:dynein complex"/>
    <property type="evidence" value="ECO:0007669"/>
    <property type="project" value="InterPro"/>
</dbReference>
<dbReference type="Pfam" id="PF12774">
    <property type="entry name" value="AAA_6"/>
    <property type="match status" value="1"/>
</dbReference>
<evidence type="ECO:0000313" key="5">
    <source>
        <dbReference type="Proteomes" id="UP000009168"/>
    </source>
</evidence>